<dbReference type="Gene3D" id="3.20.20.370">
    <property type="entry name" value="Glycoside hydrolase/deacetylase"/>
    <property type="match status" value="1"/>
</dbReference>
<dbReference type="KEGG" id="blen:NCTC4824_00442"/>
<keyword evidence="1" id="KW-0067">ATP-binding</keyword>
<comment type="subunit">
    <text evidence="1">Forms a complex composed of PxpA, PxpB and PxpC.</text>
</comment>
<reference evidence="2 3" key="1">
    <citation type="submission" date="2018-06" db="EMBL/GenBank/DDBJ databases">
        <authorList>
            <consortium name="Pathogen Informatics"/>
            <person name="Doyle S."/>
        </authorList>
    </citation>
    <scope>NUCLEOTIDE SEQUENCE [LARGE SCALE GENOMIC DNA]</scope>
    <source>
        <strain evidence="2 3">NCTC4824</strain>
    </source>
</reference>
<dbReference type="HAMAP" id="MF_00691">
    <property type="entry name" value="PxpA"/>
    <property type="match status" value="1"/>
</dbReference>
<keyword evidence="1" id="KW-0547">Nucleotide-binding</keyword>
<dbReference type="Proteomes" id="UP000249134">
    <property type="component" value="Chromosome 1"/>
</dbReference>
<dbReference type="EC" id="3.5.2.9" evidence="1"/>
<keyword evidence="1" id="KW-0378">Hydrolase</keyword>
<comment type="function">
    <text evidence="1">Catalyzes the cleavage of 5-oxoproline to form L-glutamate coupled to the hydrolysis of ATP to ADP and inorganic phosphate.</text>
</comment>
<dbReference type="PANTHER" id="PTHR30292">
    <property type="entry name" value="UNCHARACTERIZED PROTEIN YBGL-RELATED"/>
    <property type="match status" value="1"/>
</dbReference>
<dbReference type="NCBIfam" id="NF003816">
    <property type="entry name" value="PRK05406.1-5"/>
    <property type="match status" value="1"/>
</dbReference>
<sequence length="251" mass="27212">MCTIDLNCDMGESFGQYTLGQDEEMLRYISSANIACGFHAGDPSIMNKTVQLALKYNVSIGAHPGLPDLQGFGRRIMSITPKEAYELILYQTGALHAFVVANGGQLHHLKPHGALYNMAAVDNLLAEAIVEAAYHLNPEIILYGLSGSELIQAGNKIGLRTASEVFIDRTYQSDGTLTSRLQSNAVIKDVNKAISQALRMVKAQQVTSTNGTNIAVKADTICIHGDTANALDYVKKIHEAFTTEKIMIQAI</sequence>
<accession>A0A2X4VQJ5</accession>
<dbReference type="InterPro" id="IPR005501">
    <property type="entry name" value="LamB/YcsF/PxpA-like"/>
</dbReference>
<protein>
    <recommendedName>
        <fullName evidence="1">5-oxoprolinase subunit A</fullName>
        <shortName evidence="1">5-OPase subunit A</shortName>
        <ecNumber evidence="1">3.5.2.9</ecNumber>
    </recommendedName>
    <alternativeName>
        <fullName evidence="1">5-oxoprolinase (ATP-hydrolyzing) subunit A</fullName>
    </alternativeName>
</protein>
<dbReference type="GO" id="GO:0017168">
    <property type="term" value="F:5-oxoprolinase (ATP-hydrolyzing) activity"/>
    <property type="evidence" value="ECO:0007669"/>
    <property type="project" value="UniProtKB-UniRule"/>
</dbReference>
<dbReference type="InterPro" id="IPR011330">
    <property type="entry name" value="Glyco_hydro/deAcase_b/a-brl"/>
</dbReference>
<dbReference type="EMBL" id="LS483476">
    <property type="protein sequence ID" value="SQI52519.1"/>
    <property type="molecule type" value="Genomic_DNA"/>
</dbReference>
<dbReference type="RefSeq" id="WP_066143046.1">
    <property type="nucleotide sequence ID" value="NZ_CBCSGM010000002.1"/>
</dbReference>
<dbReference type="NCBIfam" id="NF003814">
    <property type="entry name" value="PRK05406.1-3"/>
    <property type="match status" value="1"/>
</dbReference>
<dbReference type="CDD" id="cd10787">
    <property type="entry name" value="LamB_YcsF_like"/>
    <property type="match status" value="1"/>
</dbReference>
<comment type="catalytic activity">
    <reaction evidence="1">
        <text>5-oxo-L-proline + ATP + 2 H2O = L-glutamate + ADP + phosphate + H(+)</text>
        <dbReference type="Rhea" id="RHEA:10348"/>
        <dbReference type="ChEBI" id="CHEBI:15377"/>
        <dbReference type="ChEBI" id="CHEBI:15378"/>
        <dbReference type="ChEBI" id="CHEBI:29985"/>
        <dbReference type="ChEBI" id="CHEBI:30616"/>
        <dbReference type="ChEBI" id="CHEBI:43474"/>
        <dbReference type="ChEBI" id="CHEBI:58402"/>
        <dbReference type="ChEBI" id="CHEBI:456216"/>
        <dbReference type="EC" id="3.5.2.9"/>
    </reaction>
</comment>
<organism evidence="2 3">
    <name type="scientific">Lederbergia lenta</name>
    <name type="common">Bacillus lentus</name>
    <dbReference type="NCBI Taxonomy" id="1467"/>
    <lineage>
        <taxon>Bacteria</taxon>
        <taxon>Bacillati</taxon>
        <taxon>Bacillota</taxon>
        <taxon>Bacilli</taxon>
        <taxon>Bacillales</taxon>
        <taxon>Bacillaceae</taxon>
        <taxon>Lederbergia</taxon>
    </lineage>
</organism>
<dbReference type="GO" id="GO:0005975">
    <property type="term" value="P:carbohydrate metabolic process"/>
    <property type="evidence" value="ECO:0007669"/>
    <property type="project" value="InterPro"/>
</dbReference>
<gene>
    <name evidence="2" type="primary">ybgL</name>
    <name evidence="1" type="synonym">pxpA</name>
    <name evidence="2" type="ORF">NCTC4824_00442</name>
</gene>
<dbReference type="PANTHER" id="PTHR30292:SF0">
    <property type="entry name" value="5-OXOPROLINASE SUBUNIT A"/>
    <property type="match status" value="1"/>
</dbReference>
<dbReference type="Pfam" id="PF03746">
    <property type="entry name" value="LamB_YcsF"/>
    <property type="match status" value="1"/>
</dbReference>
<keyword evidence="3" id="KW-1185">Reference proteome</keyword>
<dbReference type="SUPFAM" id="SSF88713">
    <property type="entry name" value="Glycoside hydrolase/deacetylase"/>
    <property type="match status" value="1"/>
</dbReference>
<dbReference type="STRING" id="1348624.GCA_001591545_02760"/>
<evidence type="ECO:0000313" key="2">
    <source>
        <dbReference type="EMBL" id="SQI52519.1"/>
    </source>
</evidence>
<evidence type="ECO:0000256" key="1">
    <source>
        <dbReference type="HAMAP-Rule" id="MF_00691"/>
    </source>
</evidence>
<evidence type="ECO:0000313" key="3">
    <source>
        <dbReference type="Proteomes" id="UP000249134"/>
    </source>
</evidence>
<name>A0A2X4VQJ5_LEDLE</name>
<comment type="similarity">
    <text evidence="1">Belongs to the LamB/PxpA family.</text>
</comment>
<dbReference type="AlphaFoldDB" id="A0A2X4VQJ5"/>
<proteinExistence type="inferred from homology"/>
<dbReference type="GO" id="GO:0005524">
    <property type="term" value="F:ATP binding"/>
    <property type="evidence" value="ECO:0007669"/>
    <property type="project" value="UniProtKB-UniRule"/>
</dbReference>